<keyword evidence="2 6" id="KW-0812">Transmembrane</keyword>
<name>A0AA47KJQ0_9GAMM</name>
<feature type="transmembrane region" description="Helical" evidence="6">
    <location>
        <begin position="95"/>
        <end position="112"/>
    </location>
</feature>
<feature type="transmembrane region" description="Helical" evidence="6">
    <location>
        <begin position="68"/>
        <end position="89"/>
    </location>
</feature>
<keyword evidence="8" id="KW-0436">Ligase</keyword>
<reference evidence="8" key="1">
    <citation type="submission" date="2022-09" db="EMBL/GenBank/DDBJ databases">
        <authorList>
            <person name="Li Z.-J."/>
        </authorList>
    </citation>
    <scope>NUCLEOTIDE SEQUENCE</scope>
    <source>
        <strain evidence="8">TGB11</strain>
    </source>
</reference>
<accession>A0AA47KJQ0</accession>
<feature type="domain" description="O-antigen ligase-related" evidence="7">
    <location>
        <begin position="190"/>
        <end position="375"/>
    </location>
</feature>
<evidence type="ECO:0000256" key="6">
    <source>
        <dbReference type="SAM" id="Phobius"/>
    </source>
</evidence>
<feature type="transmembrane region" description="Helical" evidence="6">
    <location>
        <begin position="369"/>
        <end position="387"/>
    </location>
</feature>
<evidence type="ECO:0000256" key="3">
    <source>
        <dbReference type="ARBA" id="ARBA00022989"/>
    </source>
</evidence>
<feature type="transmembrane region" description="Helical" evidence="6">
    <location>
        <begin position="20"/>
        <end position="35"/>
    </location>
</feature>
<evidence type="ECO:0000313" key="9">
    <source>
        <dbReference type="Proteomes" id="UP001164748"/>
    </source>
</evidence>
<sequence>MKTRHKIEEKTLLLTSRQQLTSLLCLAYFATLLITPESYKYVGILLAITALFMLPNTWQALKTRPAMLISGSLVLYFLVTLAFALPGGHYTQLDMPSRVLLAILIFALLLTYPPSLKAVFYGCGIGASVAGSIALYQHYMLDIRALSTGGFMPIQVAGMAASLSVFSIFAYIYSCQRRLPALKAIAFLGITLGFIAILLSGGRGSWVITPFVALWALVYYRKVFSRRDYVAMGASIALIIATALVPALNRAGLVLSDLARYEQVTETPMRPEPVSQPKESSPQDKSQSTEADIESVTLPTPRVSSSSGVRLELWKAALLIAAENPITGAGYTNIIAAKQRLVEQGYSDAVIVGSSRAHNQYLEELQVKGLIGFGTLILMLSAPWIVTRKGKRSSSPENQFAVVLLRCHLILIAGCMLTQHYINHHSGILFFSLGVVIFASMVISPNSERNNANT</sequence>
<feature type="region of interest" description="Disordered" evidence="5">
    <location>
        <begin position="266"/>
        <end position="301"/>
    </location>
</feature>
<dbReference type="InterPro" id="IPR007016">
    <property type="entry name" value="O-antigen_ligase-rel_domated"/>
</dbReference>
<feature type="transmembrane region" description="Helical" evidence="6">
    <location>
        <begin position="119"/>
        <end position="139"/>
    </location>
</feature>
<dbReference type="PANTHER" id="PTHR37422">
    <property type="entry name" value="TEICHURONIC ACID BIOSYNTHESIS PROTEIN TUAE"/>
    <property type="match status" value="1"/>
</dbReference>
<dbReference type="RefSeq" id="WP_269578457.1">
    <property type="nucleotide sequence ID" value="NZ_CP114588.1"/>
</dbReference>
<evidence type="ECO:0000256" key="1">
    <source>
        <dbReference type="ARBA" id="ARBA00004141"/>
    </source>
</evidence>
<organism evidence="8 9">
    <name type="scientific">Salinivibrio kushneri</name>
    <dbReference type="NCBI Taxonomy" id="1908198"/>
    <lineage>
        <taxon>Bacteria</taxon>
        <taxon>Pseudomonadati</taxon>
        <taxon>Pseudomonadota</taxon>
        <taxon>Gammaproteobacteria</taxon>
        <taxon>Vibrionales</taxon>
        <taxon>Vibrionaceae</taxon>
        <taxon>Salinivibrio</taxon>
    </lineage>
</organism>
<dbReference type="EMBL" id="CP114588">
    <property type="protein sequence ID" value="WBA07872.1"/>
    <property type="molecule type" value="Genomic_DNA"/>
</dbReference>
<dbReference type="PANTHER" id="PTHR37422:SF17">
    <property type="entry name" value="O-ANTIGEN LIGASE"/>
    <property type="match status" value="1"/>
</dbReference>
<evidence type="ECO:0000259" key="7">
    <source>
        <dbReference type="Pfam" id="PF04932"/>
    </source>
</evidence>
<evidence type="ECO:0000256" key="2">
    <source>
        <dbReference type="ARBA" id="ARBA00022692"/>
    </source>
</evidence>
<feature type="transmembrane region" description="Helical" evidence="6">
    <location>
        <begin position="180"/>
        <end position="198"/>
    </location>
</feature>
<dbReference type="GO" id="GO:0016020">
    <property type="term" value="C:membrane"/>
    <property type="evidence" value="ECO:0007669"/>
    <property type="project" value="UniProtKB-SubCell"/>
</dbReference>
<evidence type="ECO:0000256" key="5">
    <source>
        <dbReference type="SAM" id="MobiDB-lite"/>
    </source>
</evidence>
<feature type="transmembrane region" description="Helical" evidence="6">
    <location>
        <begin position="151"/>
        <end position="173"/>
    </location>
</feature>
<keyword evidence="4 6" id="KW-0472">Membrane</keyword>
<dbReference type="GO" id="GO:0016874">
    <property type="term" value="F:ligase activity"/>
    <property type="evidence" value="ECO:0007669"/>
    <property type="project" value="UniProtKB-KW"/>
</dbReference>
<dbReference type="AlphaFoldDB" id="A0AA47KJQ0"/>
<evidence type="ECO:0000313" key="8">
    <source>
        <dbReference type="EMBL" id="WBA07872.1"/>
    </source>
</evidence>
<dbReference type="InterPro" id="IPR051533">
    <property type="entry name" value="WaaL-like"/>
</dbReference>
<keyword evidence="3 6" id="KW-1133">Transmembrane helix</keyword>
<feature type="transmembrane region" description="Helical" evidence="6">
    <location>
        <begin position="204"/>
        <end position="220"/>
    </location>
</feature>
<protein>
    <submittedName>
        <fullName evidence="8">O-antigen ligase family protein</fullName>
    </submittedName>
</protein>
<dbReference type="Pfam" id="PF04932">
    <property type="entry name" value="Wzy_C"/>
    <property type="match status" value="1"/>
</dbReference>
<feature type="compositionally biased region" description="Polar residues" evidence="5">
    <location>
        <begin position="277"/>
        <end position="290"/>
    </location>
</feature>
<proteinExistence type="predicted"/>
<feature type="transmembrane region" description="Helical" evidence="6">
    <location>
        <begin position="41"/>
        <end position="61"/>
    </location>
</feature>
<feature type="transmembrane region" description="Helical" evidence="6">
    <location>
        <begin position="399"/>
        <end position="422"/>
    </location>
</feature>
<feature type="transmembrane region" description="Helical" evidence="6">
    <location>
        <begin position="428"/>
        <end position="444"/>
    </location>
</feature>
<feature type="transmembrane region" description="Helical" evidence="6">
    <location>
        <begin position="229"/>
        <end position="248"/>
    </location>
</feature>
<dbReference type="Proteomes" id="UP001164748">
    <property type="component" value="Chromosome"/>
</dbReference>
<evidence type="ECO:0000256" key="4">
    <source>
        <dbReference type="ARBA" id="ARBA00023136"/>
    </source>
</evidence>
<comment type="subcellular location">
    <subcellularLocation>
        <location evidence="1">Membrane</location>
        <topology evidence="1">Multi-pass membrane protein</topology>
    </subcellularLocation>
</comment>
<gene>
    <name evidence="8" type="ORF">N8M53_08455</name>
</gene>